<dbReference type="PANTHER" id="PTHR28158:SF1">
    <property type="entry name" value="SMALL RIBOSOMAL SUBUNIT PROTEIN MS45"/>
    <property type="match status" value="1"/>
</dbReference>
<dbReference type="GO" id="GO:0003735">
    <property type="term" value="F:structural constituent of ribosome"/>
    <property type="evidence" value="ECO:0007669"/>
    <property type="project" value="TreeGrafter"/>
</dbReference>
<dbReference type="PANTHER" id="PTHR28158">
    <property type="entry name" value="37S RIBOSOMAL PROTEIN S35, MITOCHONDRIAL"/>
    <property type="match status" value="1"/>
</dbReference>
<dbReference type="GO" id="GO:0005763">
    <property type="term" value="C:mitochondrial small ribosomal subunit"/>
    <property type="evidence" value="ECO:0007669"/>
    <property type="project" value="TreeGrafter"/>
</dbReference>
<evidence type="ECO:0000313" key="4">
    <source>
        <dbReference type="Proteomes" id="UP000799421"/>
    </source>
</evidence>
<dbReference type="OrthoDB" id="10052321at2759"/>
<gene>
    <name evidence="3" type="ORF">K470DRAFT_220214</name>
</gene>
<name>A0A6A7BUE2_9PEZI</name>
<accession>A0A6A7BUE2</accession>
<dbReference type="Proteomes" id="UP000799421">
    <property type="component" value="Unassembled WGS sequence"/>
</dbReference>
<dbReference type="GO" id="GO:0032543">
    <property type="term" value="P:mitochondrial translation"/>
    <property type="evidence" value="ECO:0007669"/>
    <property type="project" value="TreeGrafter"/>
</dbReference>
<dbReference type="EMBL" id="MU006000">
    <property type="protein sequence ID" value="KAF2858956.1"/>
    <property type="molecule type" value="Genomic_DNA"/>
</dbReference>
<dbReference type="InterPro" id="IPR021036">
    <property type="entry name" value="Ribosomal_mS45"/>
</dbReference>
<evidence type="ECO:0008006" key="5">
    <source>
        <dbReference type="Google" id="ProtNLM"/>
    </source>
</evidence>
<feature type="coiled-coil region" evidence="1">
    <location>
        <begin position="203"/>
        <end position="239"/>
    </location>
</feature>
<protein>
    <recommendedName>
        <fullName evidence="5">Eukaryotic mitochondrial regulator protein-domain-containing protein</fullName>
    </recommendedName>
</protein>
<feature type="compositionally biased region" description="Basic and acidic residues" evidence="2">
    <location>
        <begin position="37"/>
        <end position="52"/>
    </location>
</feature>
<evidence type="ECO:0000256" key="2">
    <source>
        <dbReference type="SAM" id="MobiDB-lite"/>
    </source>
</evidence>
<organism evidence="3 4">
    <name type="scientific">Piedraia hortae CBS 480.64</name>
    <dbReference type="NCBI Taxonomy" id="1314780"/>
    <lineage>
        <taxon>Eukaryota</taxon>
        <taxon>Fungi</taxon>
        <taxon>Dikarya</taxon>
        <taxon>Ascomycota</taxon>
        <taxon>Pezizomycotina</taxon>
        <taxon>Dothideomycetes</taxon>
        <taxon>Dothideomycetidae</taxon>
        <taxon>Capnodiales</taxon>
        <taxon>Piedraiaceae</taxon>
        <taxon>Piedraia</taxon>
    </lineage>
</organism>
<reference evidence="3" key="1">
    <citation type="journal article" date="2020" name="Stud. Mycol.">
        <title>101 Dothideomycetes genomes: a test case for predicting lifestyles and emergence of pathogens.</title>
        <authorList>
            <person name="Haridas S."/>
            <person name="Albert R."/>
            <person name="Binder M."/>
            <person name="Bloem J."/>
            <person name="Labutti K."/>
            <person name="Salamov A."/>
            <person name="Andreopoulos B."/>
            <person name="Baker S."/>
            <person name="Barry K."/>
            <person name="Bills G."/>
            <person name="Bluhm B."/>
            <person name="Cannon C."/>
            <person name="Castanera R."/>
            <person name="Culley D."/>
            <person name="Daum C."/>
            <person name="Ezra D."/>
            <person name="Gonzalez J."/>
            <person name="Henrissat B."/>
            <person name="Kuo A."/>
            <person name="Liang C."/>
            <person name="Lipzen A."/>
            <person name="Lutzoni F."/>
            <person name="Magnuson J."/>
            <person name="Mondo S."/>
            <person name="Nolan M."/>
            <person name="Ohm R."/>
            <person name="Pangilinan J."/>
            <person name="Park H.-J."/>
            <person name="Ramirez L."/>
            <person name="Alfaro M."/>
            <person name="Sun H."/>
            <person name="Tritt A."/>
            <person name="Yoshinaga Y."/>
            <person name="Zwiers L.-H."/>
            <person name="Turgeon B."/>
            <person name="Goodwin S."/>
            <person name="Spatafora J."/>
            <person name="Crous P."/>
            <person name="Grigoriev I."/>
        </authorList>
    </citation>
    <scope>NUCLEOTIDE SEQUENCE</scope>
    <source>
        <strain evidence="3">CBS 480.64</strain>
    </source>
</reference>
<proteinExistence type="predicted"/>
<dbReference type="Pfam" id="PF12298">
    <property type="entry name" value="Bot1p"/>
    <property type="match status" value="1"/>
</dbReference>
<dbReference type="AlphaFoldDB" id="A0A6A7BUE2"/>
<feature type="region of interest" description="Disordered" evidence="2">
    <location>
        <begin position="37"/>
        <end position="58"/>
    </location>
</feature>
<evidence type="ECO:0000256" key="1">
    <source>
        <dbReference type="SAM" id="Coils"/>
    </source>
</evidence>
<evidence type="ECO:0000313" key="3">
    <source>
        <dbReference type="EMBL" id="KAF2858956.1"/>
    </source>
</evidence>
<keyword evidence="4" id="KW-1185">Reference proteome</keyword>
<sequence length="280" mass="31986">MRTWLKGPGKAFRDPLPGSTNYLGAYDKSGKLIRTKQQAEDGKLPAERRSDLRPYPQNPYFRSEPVLSEEFRELIYDLVVNHKHDIVSLAAGFSIDTRRVAAVARLKAVEKQWEAQNKPLATAYAEAVLAMLPQTYSKSQTPHESVNDLPVHRATNRQIFYPTSESRQFTREDAAKAFSEDLLPAEKRIPIPQLVQNQRWTDQGKTREERELLQRQADAAEAAEAAAQERKRREDAAARIRVVQGRRWDFVFENVTGAGHRYGFPHEDRKRGHVKIPTSA</sequence>
<keyword evidence="1" id="KW-0175">Coiled coil</keyword>